<proteinExistence type="predicted"/>
<reference evidence="1" key="2">
    <citation type="submission" date="2021-03" db="UniProtKB">
        <authorList>
            <consortium name="EnsemblPlants"/>
        </authorList>
    </citation>
    <scope>IDENTIFICATION</scope>
</reference>
<evidence type="ECO:0000313" key="2">
    <source>
        <dbReference type="Proteomes" id="UP000596660"/>
    </source>
</evidence>
<keyword evidence="2" id="KW-1185">Reference proteome</keyword>
<dbReference type="KEGG" id="cqi:110740240"/>
<evidence type="ECO:0000313" key="1">
    <source>
        <dbReference type="EnsemblPlants" id="AUR62040220-RA:cds"/>
    </source>
</evidence>
<dbReference type="PANTHER" id="PTHR33605:SF3">
    <property type="entry name" value="EARLY NODULIN-LIKE PROTEIN"/>
    <property type="match status" value="1"/>
</dbReference>
<dbReference type="RefSeq" id="XP_021776419.1">
    <property type="nucleotide sequence ID" value="XM_021920727.1"/>
</dbReference>
<dbReference type="Gramene" id="AUR62040220-RA">
    <property type="protein sequence ID" value="AUR62040220-RA:cds"/>
    <property type="gene ID" value="AUR62040220"/>
</dbReference>
<protein>
    <recommendedName>
        <fullName evidence="3">Early nodulin-93-like</fullName>
    </recommendedName>
</protein>
<dbReference type="GeneID" id="110740240"/>
<accession>A0A803N4A4</accession>
<dbReference type="InterPro" id="IPR005050">
    <property type="entry name" value="Enod93"/>
</dbReference>
<evidence type="ECO:0008006" key="3">
    <source>
        <dbReference type="Google" id="ProtNLM"/>
    </source>
</evidence>
<dbReference type="OrthoDB" id="634154at2759"/>
<dbReference type="AlphaFoldDB" id="A0A803N4A4"/>
<reference evidence="1" key="1">
    <citation type="journal article" date="2017" name="Nature">
        <title>The genome of Chenopodium quinoa.</title>
        <authorList>
            <person name="Jarvis D.E."/>
            <person name="Ho Y.S."/>
            <person name="Lightfoot D.J."/>
            <person name="Schmoeckel S.M."/>
            <person name="Li B."/>
            <person name="Borm T.J.A."/>
            <person name="Ohyanagi H."/>
            <person name="Mineta K."/>
            <person name="Michell C.T."/>
            <person name="Saber N."/>
            <person name="Kharbatia N.M."/>
            <person name="Rupper R.R."/>
            <person name="Sharp A.R."/>
            <person name="Dally N."/>
            <person name="Boughton B.A."/>
            <person name="Woo Y.H."/>
            <person name="Gao G."/>
            <person name="Schijlen E.G.W.M."/>
            <person name="Guo X."/>
            <person name="Momin A.A."/>
            <person name="Negrao S."/>
            <person name="Al-Babili S."/>
            <person name="Gehring C."/>
            <person name="Roessner U."/>
            <person name="Jung C."/>
            <person name="Murphy K."/>
            <person name="Arold S.T."/>
            <person name="Gojobori T."/>
            <person name="van der Linden C.G."/>
            <person name="van Loo E.N."/>
            <person name="Jellen E.N."/>
            <person name="Maughan P.J."/>
            <person name="Tester M."/>
        </authorList>
    </citation>
    <scope>NUCLEOTIDE SEQUENCE [LARGE SCALE GENOMIC DNA]</scope>
    <source>
        <strain evidence="1">cv. PI 614886</strain>
    </source>
</reference>
<name>A0A803N4A4_CHEQI</name>
<gene>
    <name evidence="1" type="primary">LOC110740240</name>
</gene>
<sequence>MGILSAMTGQKNKSIINNNNSSQSILIPAPLEAHQIKAECAREATRAGFKAAAIASVIATVTVIGGCRVNPWAKANLNYSAQALLISAATISSYFITADKTILECATRHAKYDASKYE</sequence>
<dbReference type="EnsemblPlants" id="AUR62040220-RA">
    <property type="protein sequence ID" value="AUR62040220-RA:cds"/>
    <property type="gene ID" value="AUR62040220"/>
</dbReference>
<dbReference type="Proteomes" id="UP000596660">
    <property type="component" value="Unplaced"/>
</dbReference>
<dbReference type="Pfam" id="PF03386">
    <property type="entry name" value="ENOD93"/>
    <property type="match status" value="1"/>
</dbReference>
<dbReference type="PANTHER" id="PTHR33605">
    <property type="entry name" value="EARLY NODULIN-93"/>
    <property type="match status" value="1"/>
</dbReference>
<organism evidence="1 2">
    <name type="scientific">Chenopodium quinoa</name>
    <name type="common">Quinoa</name>
    <dbReference type="NCBI Taxonomy" id="63459"/>
    <lineage>
        <taxon>Eukaryota</taxon>
        <taxon>Viridiplantae</taxon>
        <taxon>Streptophyta</taxon>
        <taxon>Embryophyta</taxon>
        <taxon>Tracheophyta</taxon>
        <taxon>Spermatophyta</taxon>
        <taxon>Magnoliopsida</taxon>
        <taxon>eudicotyledons</taxon>
        <taxon>Gunneridae</taxon>
        <taxon>Pentapetalae</taxon>
        <taxon>Caryophyllales</taxon>
        <taxon>Chenopodiaceae</taxon>
        <taxon>Chenopodioideae</taxon>
        <taxon>Atripliceae</taxon>
        <taxon>Chenopodium</taxon>
    </lineage>
</organism>
<dbReference type="OMA" id="SAMTGQK"/>